<dbReference type="AlphaFoldDB" id="A0A498D4D0"/>
<protein>
    <submittedName>
        <fullName evidence="1">Uncharacterized protein</fullName>
    </submittedName>
</protein>
<evidence type="ECO:0000313" key="3">
    <source>
        <dbReference type="Proteomes" id="UP000267166"/>
    </source>
</evidence>
<dbReference type="EMBL" id="RCHD01000054">
    <property type="protein sequence ID" value="RLL30624.1"/>
    <property type="molecule type" value="Genomic_DNA"/>
</dbReference>
<evidence type="ECO:0000313" key="2">
    <source>
        <dbReference type="EMBL" id="RLL35516.1"/>
    </source>
</evidence>
<sequence length="95" mass="11255">MNFKSAPEREILSFQPHLLKLTETDSHHQTWQLPPELQEKTGLNEIYIHEKWAEFNHSLKIGQSYPVSIYQGKFQDYWIEAKTFQQLGPIQESQP</sequence>
<gene>
    <name evidence="2" type="ORF">D9K79_18465</name>
    <name evidence="1" type="ORF">D9K80_15915</name>
</gene>
<evidence type="ECO:0000313" key="1">
    <source>
        <dbReference type="EMBL" id="RLL30624.1"/>
    </source>
</evidence>
<proteinExistence type="predicted"/>
<name>A0A498D4D0_9GAMM</name>
<organism evidence="1 3">
    <name type="scientific">Acinetobacter cumulans</name>
    <dbReference type="NCBI Taxonomy" id="2136182"/>
    <lineage>
        <taxon>Bacteria</taxon>
        <taxon>Pseudomonadati</taxon>
        <taxon>Pseudomonadota</taxon>
        <taxon>Gammaproteobacteria</taxon>
        <taxon>Moraxellales</taxon>
        <taxon>Moraxellaceae</taxon>
        <taxon>Acinetobacter</taxon>
    </lineage>
</organism>
<reference evidence="3 4" key="1">
    <citation type="submission" date="2018-09" db="EMBL/GenBank/DDBJ databases">
        <title>The draft genome of Acinetobacter sp. strains.</title>
        <authorList>
            <person name="Qin J."/>
            <person name="Feng Y."/>
            <person name="Zong Z."/>
        </authorList>
    </citation>
    <scope>NUCLEOTIDE SEQUENCE [LARGE SCALE GENOMIC DNA]</scope>
    <source>
        <strain evidence="2 4">WCHAc060001</strain>
        <strain evidence="1 3">WCHAc060003</strain>
    </source>
</reference>
<evidence type="ECO:0000313" key="4">
    <source>
        <dbReference type="Proteomes" id="UP000273105"/>
    </source>
</evidence>
<keyword evidence="4" id="KW-1185">Reference proteome</keyword>
<dbReference type="Proteomes" id="UP000267166">
    <property type="component" value="Unassembled WGS sequence"/>
</dbReference>
<comment type="caution">
    <text evidence="1">The sequence shown here is derived from an EMBL/GenBank/DDBJ whole genome shotgun (WGS) entry which is preliminary data.</text>
</comment>
<dbReference type="RefSeq" id="WP_106986087.1">
    <property type="nucleotide sequence ID" value="NZ_CP035934.2"/>
</dbReference>
<dbReference type="Proteomes" id="UP000273105">
    <property type="component" value="Unassembled WGS sequence"/>
</dbReference>
<accession>A0A498D4D0</accession>
<dbReference type="EMBL" id="RCHE01000108">
    <property type="protein sequence ID" value="RLL35516.1"/>
    <property type="molecule type" value="Genomic_DNA"/>
</dbReference>